<comment type="caution">
    <text evidence="4">The sequence shown here is derived from an EMBL/GenBank/DDBJ whole genome shotgun (WGS) entry which is preliminary data.</text>
</comment>
<feature type="compositionally biased region" description="Basic and acidic residues" evidence="2">
    <location>
        <begin position="1"/>
        <end position="11"/>
    </location>
</feature>
<keyword evidence="3" id="KW-0472">Membrane</keyword>
<evidence type="ECO:0000313" key="4">
    <source>
        <dbReference type="EMBL" id="GHC42559.1"/>
    </source>
</evidence>
<proteinExistence type="predicted"/>
<keyword evidence="3" id="KW-1133">Transmembrane helix</keyword>
<dbReference type="AlphaFoldDB" id="A0A918WGE4"/>
<accession>A0A918WGE4</accession>
<gene>
    <name evidence="4" type="ORF">GCM10007100_04490</name>
</gene>
<keyword evidence="3" id="KW-0812">Transmembrane</keyword>
<reference evidence="4" key="1">
    <citation type="journal article" date="2014" name="Int. J. Syst. Evol. Microbiol.">
        <title>Complete genome sequence of Corynebacterium casei LMG S-19264T (=DSM 44701T), isolated from a smear-ripened cheese.</title>
        <authorList>
            <consortium name="US DOE Joint Genome Institute (JGI-PGF)"/>
            <person name="Walter F."/>
            <person name="Albersmeier A."/>
            <person name="Kalinowski J."/>
            <person name="Ruckert C."/>
        </authorList>
    </citation>
    <scope>NUCLEOTIDE SEQUENCE</scope>
    <source>
        <strain evidence="4">KCTC 12988</strain>
    </source>
</reference>
<dbReference type="Proteomes" id="UP000644507">
    <property type="component" value="Unassembled WGS sequence"/>
</dbReference>
<keyword evidence="5" id="KW-1185">Reference proteome</keyword>
<reference evidence="4" key="2">
    <citation type="submission" date="2020-09" db="EMBL/GenBank/DDBJ databases">
        <authorList>
            <person name="Sun Q."/>
            <person name="Kim S."/>
        </authorList>
    </citation>
    <scope>NUCLEOTIDE SEQUENCE</scope>
    <source>
        <strain evidence="4">KCTC 12988</strain>
    </source>
</reference>
<evidence type="ECO:0000256" key="2">
    <source>
        <dbReference type="SAM" id="MobiDB-lite"/>
    </source>
</evidence>
<keyword evidence="1" id="KW-0175">Coiled coil</keyword>
<dbReference type="RefSeq" id="WP_189566937.1">
    <property type="nucleotide sequence ID" value="NZ_BMXI01000001.1"/>
</dbReference>
<organism evidence="4 5">
    <name type="scientific">Roseibacillus persicicus</name>
    <dbReference type="NCBI Taxonomy" id="454148"/>
    <lineage>
        <taxon>Bacteria</taxon>
        <taxon>Pseudomonadati</taxon>
        <taxon>Verrucomicrobiota</taxon>
        <taxon>Verrucomicrobiia</taxon>
        <taxon>Verrucomicrobiales</taxon>
        <taxon>Verrucomicrobiaceae</taxon>
        <taxon>Roseibacillus</taxon>
    </lineage>
</organism>
<protein>
    <submittedName>
        <fullName evidence="4">Uncharacterized protein</fullName>
    </submittedName>
</protein>
<evidence type="ECO:0000256" key="3">
    <source>
        <dbReference type="SAM" id="Phobius"/>
    </source>
</evidence>
<sequence length="342" mass="39052">MEEETVHRLETEDQQGNAPRKKSTLRRSKEEVAMLRDLAGDNLPVAAPAAEEVIVEPGTPAAPIRIPPALFVLAGAGFVLLLGLGIFLSLGGRNRDRLERQQIAARESLRTTEQELEEARAIVDSLTTALEKYTTATTIEEKLEVARHPERVAPFMRDFYSKHKMEPLSGVTLTSQYTLPIESRSFVVLTGSFPDGNSRVYLAEVDNERKVTIDWESDVCYQPVDLTEFIERKETKPTDLRVFANPDNFYVYEFSDSEKYQCIKLTFRDSDEFLFGYIERDNPDHNRLFKQFQASRSTGSIRPEPLLVSVRFLEGGRSERGVLIEEYIAPRWAYVDEFEDEE</sequence>
<name>A0A918WGE4_9BACT</name>
<feature type="coiled-coil region" evidence="1">
    <location>
        <begin position="95"/>
        <end position="136"/>
    </location>
</feature>
<evidence type="ECO:0000313" key="5">
    <source>
        <dbReference type="Proteomes" id="UP000644507"/>
    </source>
</evidence>
<feature type="transmembrane region" description="Helical" evidence="3">
    <location>
        <begin position="69"/>
        <end position="90"/>
    </location>
</feature>
<dbReference type="EMBL" id="BMXI01000001">
    <property type="protein sequence ID" value="GHC42559.1"/>
    <property type="molecule type" value="Genomic_DNA"/>
</dbReference>
<evidence type="ECO:0000256" key="1">
    <source>
        <dbReference type="SAM" id="Coils"/>
    </source>
</evidence>
<feature type="region of interest" description="Disordered" evidence="2">
    <location>
        <begin position="1"/>
        <end position="27"/>
    </location>
</feature>